<evidence type="ECO:0000313" key="3">
    <source>
        <dbReference type="EMBL" id="KFB40780.1"/>
    </source>
</evidence>
<dbReference type="OMA" id="HIARIMH"/>
<dbReference type="PANTHER" id="PTHR21115">
    <property type="entry name" value="GH06117P-RELATED"/>
    <property type="match status" value="1"/>
</dbReference>
<organism evidence="3">
    <name type="scientific">Anopheles sinensis</name>
    <name type="common">Mosquito</name>
    <dbReference type="NCBI Taxonomy" id="74873"/>
    <lineage>
        <taxon>Eukaryota</taxon>
        <taxon>Metazoa</taxon>
        <taxon>Ecdysozoa</taxon>
        <taxon>Arthropoda</taxon>
        <taxon>Hexapoda</taxon>
        <taxon>Insecta</taxon>
        <taxon>Pterygota</taxon>
        <taxon>Neoptera</taxon>
        <taxon>Endopterygota</taxon>
        <taxon>Diptera</taxon>
        <taxon>Nematocera</taxon>
        <taxon>Culicoidea</taxon>
        <taxon>Culicidae</taxon>
        <taxon>Anophelinae</taxon>
        <taxon>Anopheles</taxon>
    </lineage>
</organism>
<protein>
    <submittedName>
        <fullName evidence="3">AGAP013214-PA-like protein</fullName>
    </submittedName>
</protein>
<keyword evidence="1" id="KW-1133">Transmembrane helix</keyword>
<dbReference type="Pfam" id="PF16013">
    <property type="entry name" value="DUF4781"/>
    <property type="match status" value="1"/>
</dbReference>
<dbReference type="STRING" id="74873.A0A084VS36"/>
<reference evidence="4" key="2">
    <citation type="submission" date="2020-05" db="UniProtKB">
        <authorList>
            <consortium name="EnsemblMetazoa"/>
        </authorList>
    </citation>
    <scope>IDENTIFICATION</scope>
</reference>
<dbReference type="PANTHER" id="PTHR21115:SF0">
    <property type="entry name" value="GH06117P-RELATED"/>
    <property type="match status" value="1"/>
</dbReference>
<dbReference type="AlphaFoldDB" id="A0A084VS36"/>
<feature type="transmembrane region" description="Helical" evidence="1">
    <location>
        <begin position="179"/>
        <end position="205"/>
    </location>
</feature>
<proteinExistence type="predicted"/>
<dbReference type="EMBL" id="ATLV01015797">
    <property type="status" value="NOT_ANNOTATED_CDS"/>
    <property type="molecule type" value="Genomic_DNA"/>
</dbReference>
<keyword evidence="1" id="KW-0472">Membrane</keyword>
<sequence length="780" mass="87676">MAKANITKLMMEFLYRNVLTEPEEQIKQADQFVVAKSQTEVINMLGFIMGYVDKDLDDLGKFESKDLLDEKARKMLLPIVERMPSFEFMIIPLVLVREAEGISLVPLLRVRKQTTGSVSYLDLCLRLYDNFPKFLESNRMPPCELWFPTDGVIRFNEDHQLLVSSTTIKRRTAEILKPIATIGGAAATGLLMTPITSVVAIPLVILANVPMLGFQIADLVDGCKHERGTVVFGRSAALVVNLVAFSSVGLTAACEAATLRNMLSPGKLLLLQKADAFMKATAKVTSTVNTVYSIISCVNGWQQLDGSEWVAVATSLCLAFRTVITTANATALFELLQKHGVERFFTTYCANVARDTVRSKLEDWFPGLLDLACKILPSLGLGDVKFSVDDQFITLRLFGYEFKFEKLFKLHTAEILKLLNYVRSFVDPIKKICSLKNGAFTQEVLDGLMTLMALVTKLQSEPCELGKYITIGKGHLFTFDTLLAWWNAPTHNRQELLRALLELDKEETKQLNEIRSTRLGPDGDTIFFRWLIGRHPDCFPHYLRALRFLLGMAERTANRPIVFDGSHIVYNHLLSLDTDDWHSIGTNSEAHRPPLALAEALDYALSHELPTVGTVYYSVLFAWSVLTEEVENRGPHDWAAIMARFCQLQCDASALKMDQTMSLQYTHTETLYFGSRERAACWLNLLPALRHKAGREQFNSTVRYLLKKGEAKVLLNEDDGTGAGKEKGTHCVMFYSGRTRIVLELIPLHYAYDDTWLASIQLCSFSFKFRTNGSTSVSND</sequence>
<keyword evidence="1" id="KW-0812">Transmembrane</keyword>
<dbReference type="InterPro" id="IPR031962">
    <property type="entry name" value="DUF4781"/>
</dbReference>
<gene>
    <name evidence="3" type="ORF">ZHAS_00008210</name>
</gene>
<dbReference type="EnsemblMetazoa" id="ASIC008210-RA">
    <property type="protein sequence ID" value="ASIC008210-PA"/>
    <property type="gene ID" value="ASIC008210"/>
</dbReference>
<feature type="domain" description="DUF4781" evidence="2">
    <location>
        <begin position="106"/>
        <end position="356"/>
    </location>
</feature>
<dbReference type="OrthoDB" id="6512497at2759"/>
<reference evidence="3 5" key="1">
    <citation type="journal article" date="2014" name="BMC Genomics">
        <title>Genome sequence of Anopheles sinensis provides insight into genetics basis of mosquito competence for malaria parasites.</title>
        <authorList>
            <person name="Zhou D."/>
            <person name="Zhang D."/>
            <person name="Ding G."/>
            <person name="Shi L."/>
            <person name="Hou Q."/>
            <person name="Ye Y."/>
            <person name="Xu Y."/>
            <person name="Zhou H."/>
            <person name="Xiong C."/>
            <person name="Li S."/>
            <person name="Yu J."/>
            <person name="Hong S."/>
            <person name="Yu X."/>
            <person name="Zou P."/>
            <person name="Chen C."/>
            <person name="Chang X."/>
            <person name="Wang W."/>
            <person name="Lv Y."/>
            <person name="Sun Y."/>
            <person name="Ma L."/>
            <person name="Shen B."/>
            <person name="Zhu C."/>
        </authorList>
    </citation>
    <scope>NUCLEOTIDE SEQUENCE [LARGE SCALE GENOMIC DNA]</scope>
</reference>
<keyword evidence="5" id="KW-1185">Reference proteome</keyword>
<name>A0A084VS36_ANOSI</name>
<evidence type="ECO:0000313" key="5">
    <source>
        <dbReference type="Proteomes" id="UP000030765"/>
    </source>
</evidence>
<dbReference type="EMBL" id="KE525036">
    <property type="protein sequence ID" value="KFB40780.1"/>
    <property type="molecule type" value="Genomic_DNA"/>
</dbReference>
<evidence type="ECO:0000256" key="1">
    <source>
        <dbReference type="SAM" id="Phobius"/>
    </source>
</evidence>
<dbReference type="VEuPathDB" id="VectorBase:ASIS023016"/>
<evidence type="ECO:0000313" key="4">
    <source>
        <dbReference type="EnsemblMetazoa" id="ASIC008210-PA"/>
    </source>
</evidence>
<accession>A0A084VS36</accession>
<dbReference type="Proteomes" id="UP000030765">
    <property type="component" value="Unassembled WGS sequence"/>
</dbReference>
<evidence type="ECO:0000259" key="2">
    <source>
        <dbReference type="Pfam" id="PF16013"/>
    </source>
</evidence>
<dbReference type="VEuPathDB" id="VectorBase:ASIC008210"/>